<feature type="chain" id="PRO_5016891861" evidence="2">
    <location>
        <begin position="31"/>
        <end position="264"/>
    </location>
</feature>
<dbReference type="SMART" id="SM00871">
    <property type="entry name" value="AraC_E_bind"/>
    <property type="match status" value="1"/>
</dbReference>
<reference evidence="4 5" key="1">
    <citation type="submission" date="2018-06" db="EMBL/GenBank/DDBJ databases">
        <title>Genomic Encyclopedia of Type Strains, Phase IV (KMG-IV): sequencing the most valuable type-strain genomes for metagenomic binning, comparative biology and taxonomic classification.</title>
        <authorList>
            <person name="Goeker M."/>
        </authorList>
    </citation>
    <scope>NUCLEOTIDE SEQUENCE [LARGE SCALE GENOMIC DNA]</scope>
    <source>
        <strain evidence="4 5">DSM 24875</strain>
    </source>
</reference>
<comment type="caution">
    <text evidence="4">The sequence shown here is derived from an EMBL/GenBank/DDBJ whole genome shotgun (WGS) entry which is preliminary data.</text>
</comment>
<dbReference type="Pfam" id="PF06445">
    <property type="entry name" value="GyrI-like"/>
    <property type="match status" value="1"/>
</dbReference>
<dbReference type="Proteomes" id="UP000253529">
    <property type="component" value="Unassembled WGS sequence"/>
</dbReference>
<dbReference type="SUPFAM" id="SSF55136">
    <property type="entry name" value="Probable bacterial effector-binding domain"/>
    <property type="match status" value="1"/>
</dbReference>
<evidence type="ECO:0000313" key="5">
    <source>
        <dbReference type="Proteomes" id="UP000253529"/>
    </source>
</evidence>
<dbReference type="AlphaFoldDB" id="A0A366EI05"/>
<feature type="compositionally biased region" description="Low complexity" evidence="1">
    <location>
        <begin position="62"/>
        <end position="87"/>
    </location>
</feature>
<evidence type="ECO:0000259" key="3">
    <source>
        <dbReference type="SMART" id="SM00871"/>
    </source>
</evidence>
<feature type="compositionally biased region" description="Pro residues" evidence="1">
    <location>
        <begin position="46"/>
        <end position="61"/>
    </location>
</feature>
<dbReference type="InterPro" id="IPR010499">
    <property type="entry name" value="AraC_E-bd"/>
</dbReference>
<feature type="domain" description="AraC effector-binding" evidence="3">
    <location>
        <begin position="110"/>
        <end position="264"/>
    </location>
</feature>
<organism evidence="4 5">
    <name type="scientific">Roseiarcus fermentans</name>
    <dbReference type="NCBI Taxonomy" id="1473586"/>
    <lineage>
        <taxon>Bacteria</taxon>
        <taxon>Pseudomonadati</taxon>
        <taxon>Pseudomonadota</taxon>
        <taxon>Alphaproteobacteria</taxon>
        <taxon>Hyphomicrobiales</taxon>
        <taxon>Roseiarcaceae</taxon>
        <taxon>Roseiarcus</taxon>
    </lineage>
</organism>
<gene>
    <name evidence="4" type="ORF">DFR50_15936</name>
</gene>
<feature type="region of interest" description="Disordered" evidence="1">
    <location>
        <begin position="27"/>
        <end position="116"/>
    </location>
</feature>
<feature type="signal peptide" evidence="2">
    <location>
        <begin position="1"/>
        <end position="30"/>
    </location>
</feature>
<evidence type="ECO:0000313" key="4">
    <source>
        <dbReference type="EMBL" id="RBP01089.1"/>
    </source>
</evidence>
<dbReference type="EMBL" id="QNRK01000059">
    <property type="protein sequence ID" value="RBP01089.1"/>
    <property type="molecule type" value="Genomic_DNA"/>
</dbReference>
<evidence type="ECO:0000256" key="2">
    <source>
        <dbReference type="SAM" id="SignalP"/>
    </source>
</evidence>
<name>A0A366EI05_9HYPH</name>
<feature type="compositionally biased region" description="Low complexity" evidence="1">
    <location>
        <begin position="27"/>
        <end position="45"/>
    </location>
</feature>
<dbReference type="InterPro" id="IPR029442">
    <property type="entry name" value="GyrI-like"/>
</dbReference>
<keyword evidence="5" id="KW-1185">Reference proteome</keyword>
<accession>A0A366EI05</accession>
<dbReference type="InterPro" id="IPR011256">
    <property type="entry name" value="Reg_factor_effector_dom_sf"/>
</dbReference>
<dbReference type="Gene3D" id="3.20.80.10">
    <property type="entry name" value="Regulatory factor, effector binding domain"/>
    <property type="match status" value="1"/>
</dbReference>
<evidence type="ECO:0000256" key="1">
    <source>
        <dbReference type="SAM" id="MobiDB-lite"/>
    </source>
</evidence>
<protein>
    <submittedName>
        <fullName evidence="4">Effector-binding domain-containing protein</fullName>
    </submittedName>
</protein>
<keyword evidence="2" id="KW-0732">Signal</keyword>
<sequence length="264" mass="26529">MGLASTRIGLAAAALLAVLALVGIATPGHADSAPSGPSAPASAGSPPAPGANPPAPAPGPQAPSAASGTQAAPAAGAASQPPAASGSPPAPGTPDIARPMESDRPTPEGSTGQTVDLAARPFAFIEGKADRDEVYSAIQGSLGLVRREMDKAGLKPAGRPLAVFIESDNTGFRYRAGYPLETAAAAGKSALSEAVKIGVAPSGKAMRFQHLGAYADIDATYDAITAYLDEKGIDAQDSFVEEYVNDVKDADDPNLEVDIYVLLK</sequence>
<proteinExistence type="predicted"/>